<dbReference type="EMBL" id="JBBPBM010000024">
    <property type="protein sequence ID" value="KAK8541879.1"/>
    <property type="molecule type" value="Genomic_DNA"/>
</dbReference>
<evidence type="ECO:0000313" key="2">
    <source>
        <dbReference type="Proteomes" id="UP001472677"/>
    </source>
</evidence>
<protein>
    <submittedName>
        <fullName evidence="1">Uncharacterized protein</fullName>
    </submittedName>
</protein>
<name>A0ABR2DN92_9ROSI</name>
<gene>
    <name evidence="1" type="ORF">V6N12_014500</name>
</gene>
<keyword evidence="2" id="KW-1185">Reference proteome</keyword>
<proteinExistence type="predicted"/>
<reference evidence="1 2" key="1">
    <citation type="journal article" date="2024" name="G3 (Bethesda)">
        <title>Genome assembly of Hibiscus sabdariffa L. provides insights into metabolisms of medicinal natural products.</title>
        <authorList>
            <person name="Kim T."/>
        </authorList>
    </citation>
    <scope>NUCLEOTIDE SEQUENCE [LARGE SCALE GENOMIC DNA]</scope>
    <source>
        <strain evidence="1">TK-2024</strain>
        <tissue evidence="1">Old leaves</tissue>
    </source>
</reference>
<organism evidence="1 2">
    <name type="scientific">Hibiscus sabdariffa</name>
    <name type="common">roselle</name>
    <dbReference type="NCBI Taxonomy" id="183260"/>
    <lineage>
        <taxon>Eukaryota</taxon>
        <taxon>Viridiplantae</taxon>
        <taxon>Streptophyta</taxon>
        <taxon>Embryophyta</taxon>
        <taxon>Tracheophyta</taxon>
        <taxon>Spermatophyta</taxon>
        <taxon>Magnoliopsida</taxon>
        <taxon>eudicotyledons</taxon>
        <taxon>Gunneridae</taxon>
        <taxon>Pentapetalae</taxon>
        <taxon>rosids</taxon>
        <taxon>malvids</taxon>
        <taxon>Malvales</taxon>
        <taxon>Malvaceae</taxon>
        <taxon>Malvoideae</taxon>
        <taxon>Hibiscus</taxon>
    </lineage>
</organism>
<evidence type="ECO:0000313" key="1">
    <source>
        <dbReference type="EMBL" id="KAK8541879.1"/>
    </source>
</evidence>
<dbReference type="Proteomes" id="UP001472677">
    <property type="component" value="Unassembled WGS sequence"/>
</dbReference>
<accession>A0ABR2DN92</accession>
<sequence>MLAITEFVGMGDVIILRPSNGPPMTLRSSKLLPLFAGSWMTLLNTSSTIGEKTIAQPSSVTWNNTA</sequence>
<comment type="caution">
    <text evidence="1">The sequence shown here is derived from an EMBL/GenBank/DDBJ whole genome shotgun (WGS) entry which is preliminary data.</text>
</comment>